<dbReference type="RefSeq" id="WP_311730096.1">
    <property type="nucleotide sequence ID" value="NZ_JAVRFD010000034.1"/>
</dbReference>
<evidence type="ECO:0000313" key="1">
    <source>
        <dbReference type="EMBL" id="MDT0549495.1"/>
    </source>
</evidence>
<sequence length="80" mass="9374">MAIQLQRRDGSWARAPLTGERVGTVTYGGAVDLWERTEAAWLWWNDHGRPAQDRFGYVREADRREYAWHIPDGHRWPLGV</sequence>
<keyword evidence="2" id="KW-1185">Reference proteome</keyword>
<dbReference type="Proteomes" id="UP001180754">
    <property type="component" value="Unassembled WGS sequence"/>
</dbReference>
<accession>A0ABU2XVE2</accession>
<comment type="caution">
    <text evidence="1">The sequence shown here is derived from an EMBL/GenBank/DDBJ whole genome shotgun (WGS) entry which is preliminary data.</text>
</comment>
<name>A0ABU2XVE2_9ACTN</name>
<evidence type="ECO:0000313" key="2">
    <source>
        <dbReference type="Proteomes" id="UP001180754"/>
    </source>
</evidence>
<organism evidence="1 2">
    <name type="scientific">Streptomyces lonegramiae</name>
    <dbReference type="NCBI Taxonomy" id="3075524"/>
    <lineage>
        <taxon>Bacteria</taxon>
        <taxon>Bacillati</taxon>
        <taxon>Actinomycetota</taxon>
        <taxon>Actinomycetes</taxon>
        <taxon>Kitasatosporales</taxon>
        <taxon>Streptomycetaceae</taxon>
        <taxon>Streptomyces</taxon>
    </lineage>
</organism>
<gene>
    <name evidence="1" type="ORF">RND15_43565</name>
</gene>
<proteinExistence type="predicted"/>
<dbReference type="EMBL" id="JAVRFD010000034">
    <property type="protein sequence ID" value="MDT0549495.1"/>
    <property type="molecule type" value="Genomic_DNA"/>
</dbReference>
<reference evidence="1" key="1">
    <citation type="submission" date="2024-05" db="EMBL/GenBank/DDBJ databases">
        <title>30 novel species of actinomycetes from the DSMZ collection.</title>
        <authorList>
            <person name="Nouioui I."/>
        </authorList>
    </citation>
    <scope>NUCLEOTIDE SEQUENCE</scope>
    <source>
        <strain evidence="1">DSM 41529</strain>
    </source>
</reference>
<protein>
    <submittedName>
        <fullName evidence="1">Uncharacterized protein</fullName>
    </submittedName>
</protein>